<keyword evidence="3" id="KW-0472">Membrane</keyword>
<keyword evidence="2" id="KW-0378">Hydrolase</keyword>
<feature type="compositionally biased region" description="Low complexity" evidence="4">
    <location>
        <begin position="786"/>
        <end position="796"/>
    </location>
</feature>
<dbReference type="InterPro" id="IPR002013">
    <property type="entry name" value="SAC_dom"/>
</dbReference>
<accession>A0A2C5WV80</accession>
<evidence type="ECO:0000256" key="3">
    <source>
        <dbReference type="ARBA" id="ARBA00023136"/>
    </source>
</evidence>
<dbReference type="STRING" id="1035309.A0A2C5WV80"/>
<comment type="subcellular location">
    <subcellularLocation>
        <location evidence="1">Endomembrane system</location>
    </subcellularLocation>
</comment>
<dbReference type="GO" id="GO:0012505">
    <property type="term" value="C:endomembrane system"/>
    <property type="evidence" value="ECO:0007669"/>
    <property type="project" value="UniProtKB-SubCell"/>
</dbReference>
<dbReference type="Proteomes" id="UP000222788">
    <property type="component" value="Unassembled WGS sequence"/>
</dbReference>
<feature type="compositionally biased region" description="Polar residues" evidence="4">
    <location>
        <begin position="759"/>
        <end position="782"/>
    </location>
</feature>
<proteinExistence type="predicted"/>
<gene>
    <name evidence="6" type="primary">FIG4</name>
    <name evidence="6" type="ORF">CFIMG_006766RA</name>
</gene>
<dbReference type="PANTHER" id="PTHR45738">
    <property type="entry name" value="POLYPHOSPHOINOSITIDE PHOSPHATASE"/>
    <property type="match status" value="1"/>
</dbReference>
<dbReference type="EMBL" id="APWK03000190">
    <property type="protein sequence ID" value="PHH49551.1"/>
    <property type="molecule type" value="Genomic_DNA"/>
</dbReference>
<reference evidence="6 7" key="2">
    <citation type="journal article" date="2013" name="IMA Fungus">
        <title>IMA Genome-F 1: Ceratocystis fimbriata: Draft nuclear genome sequence for the plant pathogen, Ceratocystis fimbriata.</title>
        <authorList>
            <person name="Wilken P.M."/>
            <person name="Steenkamp E.T."/>
            <person name="Wingfield M.J."/>
            <person name="de Beer Z.W."/>
            <person name="Wingfield B.D."/>
        </authorList>
    </citation>
    <scope>NUCLEOTIDE SEQUENCE [LARGE SCALE GENOMIC DNA]</scope>
    <source>
        <strain evidence="6 7">CBS 114723</strain>
    </source>
</reference>
<name>A0A2C5WV80_9PEZI</name>
<feature type="compositionally biased region" description="Basic and acidic residues" evidence="4">
    <location>
        <begin position="744"/>
        <end position="754"/>
    </location>
</feature>
<evidence type="ECO:0000259" key="5">
    <source>
        <dbReference type="PROSITE" id="PS50275"/>
    </source>
</evidence>
<dbReference type="AlphaFoldDB" id="A0A2C5WV80"/>
<feature type="compositionally biased region" description="Polar residues" evidence="4">
    <location>
        <begin position="797"/>
        <end position="809"/>
    </location>
</feature>
<evidence type="ECO:0000313" key="6">
    <source>
        <dbReference type="EMBL" id="PHH49551.1"/>
    </source>
</evidence>
<feature type="region of interest" description="Disordered" evidence="4">
    <location>
        <begin position="734"/>
        <end position="816"/>
    </location>
</feature>
<keyword evidence="7" id="KW-1185">Reference proteome</keyword>
<dbReference type="InterPro" id="IPR043573">
    <property type="entry name" value="Fig4-like"/>
</dbReference>
<dbReference type="GO" id="GO:0046856">
    <property type="term" value="P:phosphatidylinositol dephosphorylation"/>
    <property type="evidence" value="ECO:0007669"/>
    <property type="project" value="InterPro"/>
</dbReference>
<evidence type="ECO:0000256" key="4">
    <source>
        <dbReference type="SAM" id="MobiDB-lite"/>
    </source>
</evidence>
<comment type="caution">
    <text evidence="6">The sequence shown here is derived from an EMBL/GenBank/DDBJ whole genome shotgun (WGS) entry which is preliminary data.</text>
</comment>
<feature type="domain" description="SAC" evidence="5">
    <location>
        <begin position="201"/>
        <end position="562"/>
    </location>
</feature>
<evidence type="ECO:0000256" key="2">
    <source>
        <dbReference type="ARBA" id="ARBA00022801"/>
    </source>
</evidence>
<protein>
    <submittedName>
        <fullName evidence="6">Polyphosphoinositide phosphatase</fullName>
    </submittedName>
</protein>
<evidence type="ECO:0000256" key="1">
    <source>
        <dbReference type="ARBA" id="ARBA00004308"/>
    </source>
</evidence>
<dbReference type="GO" id="GO:0043813">
    <property type="term" value="F:phosphatidylinositol-3,5-bisphosphate 5-phosphatase activity"/>
    <property type="evidence" value="ECO:0007669"/>
    <property type="project" value="InterPro"/>
</dbReference>
<feature type="region of interest" description="Disordered" evidence="4">
    <location>
        <begin position="1"/>
        <end position="28"/>
    </location>
</feature>
<dbReference type="PROSITE" id="PS50275">
    <property type="entry name" value="SAC"/>
    <property type="match status" value="1"/>
</dbReference>
<dbReference type="PANTHER" id="PTHR45738:SF5">
    <property type="entry name" value="POLYPHOSPHOINOSITIDE PHOSPHATASE"/>
    <property type="match status" value="1"/>
</dbReference>
<reference evidence="6 7" key="1">
    <citation type="journal article" date="2013" name="Fungal Biol.">
        <title>Analysis of microsatellite markers in the genome of the plant pathogen Ceratocystis fimbriata.</title>
        <authorList>
            <person name="Simpson M.C."/>
            <person name="Wilken P.M."/>
            <person name="Coetzee M.P."/>
            <person name="Wingfield M.J."/>
            <person name="Wingfield B.D."/>
        </authorList>
    </citation>
    <scope>NUCLEOTIDE SEQUENCE [LARGE SCALE GENOMIC DNA]</scope>
    <source>
        <strain evidence="6 7">CBS 114723</strain>
    </source>
</reference>
<dbReference type="Pfam" id="PF02383">
    <property type="entry name" value="Syja_N"/>
    <property type="match status" value="1"/>
</dbReference>
<dbReference type="OrthoDB" id="405996at2759"/>
<organism evidence="6 7">
    <name type="scientific">Ceratocystis fimbriata CBS 114723</name>
    <dbReference type="NCBI Taxonomy" id="1035309"/>
    <lineage>
        <taxon>Eukaryota</taxon>
        <taxon>Fungi</taxon>
        <taxon>Dikarya</taxon>
        <taxon>Ascomycota</taxon>
        <taxon>Pezizomycotina</taxon>
        <taxon>Sordariomycetes</taxon>
        <taxon>Hypocreomycetidae</taxon>
        <taxon>Microascales</taxon>
        <taxon>Ceratocystidaceae</taxon>
        <taxon>Ceratocystis</taxon>
    </lineage>
</organism>
<evidence type="ECO:0000313" key="7">
    <source>
        <dbReference type="Proteomes" id="UP000222788"/>
    </source>
</evidence>
<sequence length="942" mass="106759">MPPEDNAAQTPKLPLPISTVGPSPEDIDSCVWSDSQDDAISSASMQTPLGGSQTKGSQSFNFHKFGLYETASRFYVVGSDVTENYHRILKIERTSEDSELSIADDKTVYTRNGMNELLETIEDGNRATGGIKLRSTIWGLLGFIRFTGPYYLVVITKKSTVALIGGHHIYQIEGTEIIPLTRCKNKQDHRNAEESRFLNIFTSLDLTRTFYYSPSYDISHTLQHNLSRERERLTTQLSEPGNNGFNGMFVWNSHLVKPIESCIENPYVWCRAIIHGYIEQSALNVFGRILHITLIGRRSRHYAGVRFLKRGVTEKGHVANEVETEQIVSEALTTSFHSPGPELYSNPHFTSYVQHRGSIPLSWTQDASGVSPKPPIELQVSDPFYSGAAAHFDNLFGRYGTPVYVLNLVKARERIPRESKLLDHYIQATSYLNQYLPDDAKIIHTAWDMSRASKSRDQDVISTLESIAEDTILKTGFFHNGSASSSVTPPRVQNGVVRTNCIDCLDRTNAAQFVIGKRALGHQLHALGVLPDTTMDYDTDAINMLTNLYHDHGDTIALQYAGSQLVNTVETYRKTGSWTSNPRDMLESFKRFYNNSFLDTQRQQTYNLFLGNYVYEPGKSFLWDMHGDYQLHNPRPAKNEELATKDYMNWFNPQHLQPRQIPLDYRSTRPSQERCSIDHADNYWVEYYRPLTLSTFNNMFAFRMKSTLKEGQAASRPSESLVDMSPFRVRIGPEANAPLKRHPEKSFSENNLKDEDTDGTSTRGSSLQQWFHTTNSQIMQNPAPTPTSSKPGPTTSNINATPVSGTRPQKLTPHEKFESAQSIFAKAVHESLDPNVTVEEKEDYFHYLSHPHSLPLVVSAETPADVEPEYIKFVHGLWQSEGLEPSGTEDLQAYIETMEIGDDPLNVTENDSQKKRYKAYRKWLQGKSFFKQHPAVAWQVLE</sequence>